<sequence>FTVYEPSDLDNLNFPEDCQTALTQKILCEDTVQEYDGPAWRGSIADKELYDEVCEASCGASLRSYYQKVSQACAGYDTSGVPQSMYGGYMWEAWNETCYIEPQSGHYCNEIIDGFTEVEDIYHMPHNELCSYCNTKFYQMLQASQYSTFDAIHDPYRIGHINKHCRLSLPTTAPAPLIPKPVSEEPFCLSNIYHTTREGDTCTSISTSYNVSSYALSEANKENIYGPCDNVNAIPPGRKFCIPLPCEVYEVQPNDLCIDIQYTQKIRGYGISLRIYNAWLDPSCSVLEAITQDTGSVICVSPQGGKSTDVSRLPRTRGGNVQPRPSTGNTVDAKYSPRGTKLAHNATRNCWKWHRVEQKETCTIICMKEEIDVGSLVAANPSLERGDCDRGLVIGTTLCVSPSGTWGSEMDEYYEDELDDYFKDLEDGWLPDV</sequence>
<dbReference type="InterPro" id="IPR036779">
    <property type="entry name" value="LysM_dom_sf"/>
</dbReference>
<dbReference type="SUPFAM" id="SSF54106">
    <property type="entry name" value="LysM domain"/>
    <property type="match status" value="1"/>
</dbReference>
<gene>
    <name evidence="5" type="ORF">M437DRAFT_50210</name>
</gene>
<name>A0A074VSF8_AURM1</name>
<feature type="non-terminal residue" evidence="5">
    <location>
        <position position="1"/>
    </location>
</feature>
<dbReference type="Gene3D" id="3.10.350.10">
    <property type="entry name" value="LysM domain"/>
    <property type="match status" value="2"/>
</dbReference>
<proteinExistence type="predicted"/>
<dbReference type="PANTHER" id="PTHR34997:SF16">
    <property type="entry name" value="LYSM DOMAIN-CONTAINING PROTEIN"/>
    <property type="match status" value="1"/>
</dbReference>
<dbReference type="GO" id="GO:0008061">
    <property type="term" value="F:chitin binding"/>
    <property type="evidence" value="ECO:0007669"/>
    <property type="project" value="UniProtKB-KW"/>
</dbReference>
<evidence type="ECO:0000259" key="4">
    <source>
        <dbReference type="PROSITE" id="PS51782"/>
    </source>
</evidence>
<accession>A0A074VSF8</accession>
<dbReference type="Proteomes" id="UP000030672">
    <property type="component" value="Unassembled WGS sequence"/>
</dbReference>
<dbReference type="PROSITE" id="PS51782">
    <property type="entry name" value="LYSM"/>
    <property type="match status" value="2"/>
</dbReference>
<keyword evidence="1" id="KW-0147">Chitin-binding</keyword>
<feature type="domain" description="LysM" evidence="4">
    <location>
        <begin position="192"/>
        <end position="242"/>
    </location>
</feature>
<dbReference type="HOGENOM" id="CLU_010591_5_3_1"/>
<evidence type="ECO:0000256" key="2">
    <source>
        <dbReference type="ARBA" id="ARBA00023026"/>
    </source>
</evidence>
<dbReference type="InterPro" id="IPR018392">
    <property type="entry name" value="LysM"/>
</dbReference>
<organism evidence="5 6">
    <name type="scientific">Aureobasidium melanogenum (strain CBS 110374)</name>
    <name type="common">Aureobasidium pullulans var. melanogenum</name>
    <dbReference type="NCBI Taxonomy" id="1043003"/>
    <lineage>
        <taxon>Eukaryota</taxon>
        <taxon>Fungi</taxon>
        <taxon>Dikarya</taxon>
        <taxon>Ascomycota</taxon>
        <taxon>Pezizomycotina</taxon>
        <taxon>Dothideomycetes</taxon>
        <taxon>Dothideomycetidae</taxon>
        <taxon>Dothideales</taxon>
        <taxon>Saccotheciaceae</taxon>
        <taxon>Aureobasidium</taxon>
    </lineage>
</organism>
<dbReference type="AlphaFoldDB" id="A0A074VSF8"/>
<dbReference type="PANTHER" id="PTHR34997">
    <property type="entry name" value="AM15"/>
    <property type="match status" value="1"/>
</dbReference>
<dbReference type="Pfam" id="PF01476">
    <property type="entry name" value="LysM"/>
    <property type="match status" value="2"/>
</dbReference>
<reference evidence="5 6" key="1">
    <citation type="journal article" date="2014" name="BMC Genomics">
        <title>Genome sequencing of four Aureobasidium pullulans varieties: biotechnological potential, stress tolerance, and description of new species.</title>
        <authorList>
            <person name="Gostin Ar C."/>
            <person name="Ohm R.A."/>
            <person name="Kogej T."/>
            <person name="Sonjak S."/>
            <person name="Turk M."/>
            <person name="Zajc J."/>
            <person name="Zalar P."/>
            <person name="Grube M."/>
            <person name="Sun H."/>
            <person name="Han J."/>
            <person name="Sharma A."/>
            <person name="Chiniquy J."/>
            <person name="Ngan C.Y."/>
            <person name="Lipzen A."/>
            <person name="Barry K."/>
            <person name="Grigoriev I.V."/>
            <person name="Gunde-Cimerman N."/>
        </authorList>
    </citation>
    <scope>NUCLEOTIDE SEQUENCE [LARGE SCALE GENOMIC DNA]</scope>
    <source>
        <strain evidence="5 6">CBS 110374</strain>
    </source>
</reference>
<keyword evidence="2" id="KW-0843">Virulence</keyword>
<evidence type="ECO:0000256" key="1">
    <source>
        <dbReference type="ARBA" id="ARBA00022669"/>
    </source>
</evidence>
<dbReference type="RefSeq" id="XP_040879182.1">
    <property type="nucleotide sequence ID" value="XM_041021968.1"/>
</dbReference>
<keyword evidence="6" id="KW-1185">Reference proteome</keyword>
<dbReference type="InterPro" id="IPR052210">
    <property type="entry name" value="LysM1-like"/>
</dbReference>
<dbReference type="GeneID" id="63915341"/>
<dbReference type="EMBL" id="KL584835">
    <property type="protein sequence ID" value="KEQ62159.1"/>
    <property type="molecule type" value="Genomic_DNA"/>
</dbReference>
<dbReference type="STRING" id="1043003.A0A074VSF8"/>
<feature type="domain" description="LysM" evidence="4">
    <location>
        <begin position="352"/>
        <end position="400"/>
    </location>
</feature>
<feature type="region of interest" description="Disordered" evidence="3">
    <location>
        <begin position="306"/>
        <end position="333"/>
    </location>
</feature>
<protein>
    <recommendedName>
        <fullName evidence="4">LysM domain-containing protein</fullName>
    </recommendedName>
</protein>
<evidence type="ECO:0000256" key="3">
    <source>
        <dbReference type="SAM" id="MobiDB-lite"/>
    </source>
</evidence>
<evidence type="ECO:0000313" key="6">
    <source>
        <dbReference type="Proteomes" id="UP000030672"/>
    </source>
</evidence>
<evidence type="ECO:0000313" key="5">
    <source>
        <dbReference type="EMBL" id="KEQ62159.1"/>
    </source>
</evidence>
<dbReference type="SMART" id="SM00257">
    <property type="entry name" value="LysM"/>
    <property type="match status" value="2"/>
</dbReference>
<dbReference type="CDD" id="cd00118">
    <property type="entry name" value="LysM"/>
    <property type="match status" value="2"/>
</dbReference>